<evidence type="ECO:0000313" key="2">
    <source>
        <dbReference type="EnsemblProtists" id="EOD15779"/>
    </source>
</evidence>
<dbReference type="EnsemblProtists" id="EOD15779">
    <property type="protein sequence ID" value="EOD15779"/>
    <property type="gene ID" value="EMIHUDRAFT_245622"/>
</dbReference>
<reference evidence="2" key="2">
    <citation type="submission" date="2024-10" db="UniProtKB">
        <authorList>
            <consortium name="EnsemblProtists"/>
        </authorList>
    </citation>
    <scope>IDENTIFICATION</scope>
</reference>
<organism evidence="2 3">
    <name type="scientific">Emiliania huxleyi (strain CCMP1516)</name>
    <dbReference type="NCBI Taxonomy" id="280463"/>
    <lineage>
        <taxon>Eukaryota</taxon>
        <taxon>Haptista</taxon>
        <taxon>Haptophyta</taxon>
        <taxon>Prymnesiophyceae</taxon>
        <taxon>Isochrysidales</taxon>
        <taxon>Noelaerhabdaceae</taxon>
        <taxon>Emiliania</taxon>
    </lineage>
</organism>
<dbReference type="Proteomes" id="UP000013827">
    <property type="component" value="Unassembled WGS sequence"/>
</dbReference>
<dbReference type="PaxDb" id="2903-EOD15779"/>
<dbReference type="HOGENOM" id="CLU_524231_0_0_1"/>
<dbReference type="InterPro" id="IPR032675">
    <property type="entry name" value="LRR_dom_sf"/>
</dbReference>
<reference evidence="3" key="1">
    <citation type="journal article" date="2013" name="Nature">
        <title>Pan genome of the phytoplankton Emiliania underpins its global distribution.</title>
        <authorList>
            <person name="Read B.A."/>
            <person name="Kegel J."/>
            <person name="Klute M.J."/>
            <person name="Kuo A."/>
            <person name="Lefebvre S.C."/>
            <person name="Maumus F."/>
            <person name="Mayer C."/>
            <person name="Miller J."/>
            <person name="Monier A."/>
            <person name="Salamov A."/>
            <person name="Young J."/>
            <person name="Aguilar M."/>
            <person name="Claverie J.M."/>
            <person name="Frickenhaus S."/>
            <person name="Gonzalez K."/>
            <person name="Herman E.K."/>
            <person name="Lin Y.C."/>
            <person name="Napier J."/>
            <person name="Ogata H."/>
            <person name="Sarno A.F."/>
            <person name="Shmutz J."/>
            <person name="Schroeder D."/>
            <person name="de Vargas C."/>
            <person name="Verret F."/>
            <person name="von Dassow P."/>
            <person name="Valentin K."/>
            <person name="Van de Peer Y."/>
            <person name="Wheeler G."/>
            <person name="Dacks J.B."/>
            <person name="Delwiche C.F."/>
            <person name="Dyhrman S.T."/>
            <person name="Glockner G."/>
            <person name="John U."/>
            <person name="Richards T."/>
            <person name="Worden A.Z."/>
            <person name="Zhang X."/>
            <person name="Grigoriev I.V."/>
            <person name="Allen A.E."/>
            <person name="Bidle K."/>
            <person name="Borodovsky M."/>
            <person name="Bowler C."/>
            <person name="Brownlee C."/>
            <person name="Cock J.M."/>
            <person name="Elias M."/>
            <person name="Gladyshev V.N."/>
            <person name="Groth M."/>
            <person name="Guda C."/>
            <person name="Hadaegh A."/>
            <person name="Iglesias-Rodriguez M.D."/>
            <person name="Jenkins J."/>
            <person name="Jones B.M."/>
            <person name="Lawson T."/>
            <person name="Leese F."/>
            <person name="Lindquist E."/>
            <person name="Lobanov A."/>
            <person name="Lomsadze A."/>
            <person name="Malik S.B."/>
            <person name="Marsh M.E."/>
            <person name="Mackinder L."/>
            <person name="Mock T."/>
            <person name="Mueller-Roeber B."/>
            <person name="Pagarete A."/>
            <person name="Parker M."/>
            <person name="Probert I."/>
            <person name="Quesneville H."/>
            <person name="Raines C."/>
            <person name="Rensing S.A."/>
            <person name="Riano-Pachon D.M."/>
            <person name="Richier S."/>
            <person name="Rokitta S."/>
            <person name="Shiraiwa Y."/>
            <person name="Soanes D.M."/>
            <person name="van der Giezen M."/>
            <person name="Wahlund T.M."/>
            <person name="Williams B."/>
            <person name="Wilson W."/>
            <person name="Wolfe G."/>
            <person name="Wurch L.L."/>
        </authorList>
    </citation>
    <scope>NUCLEOTIDE SEQUENCE</scope>
</reference>
<evidence type="ECO:0008006" key="4">
    <source>
        <dbReference type="Google" id="ProtNLM"/>
    </source>
</evidence>
<evidence type="ECO:0000256" key="1">
    <source>
        <dbReference type="SAM" id="SignalP"/>
    </source>
</evidence>
<dbReference type="Gene3D" id="3.80.10.10">
    <property type="entry name" value="Ribonuclease Inhibitor"/>
    <property type="match status" value="1"/>
</dbReference>
<feature type="chain" id="PRO_5044239399" description="F-box domain-containing protein" evidence="1">
    <location>
        <begin position="27"/>
        <end position="520"/>
    </location>
</feature>
<accession>A0A0D3IWZ4</accession>
<dbReference type="RefSeq" id="XP_005768208.1">
    <property type="nucleotide sequence ID" value="XM_005768151.1"/>
</dbReference>
<keyword evidence="1" id="KW-0732">Signal</keyword>
<feature type="signal peptide" evidence="1">
    <location>
        <begin position="1"/>
        <end position="26"/>
    </location>
</feature>
<evidence type="ECO:0000313" key="3">
    <source>
        <dbReference type="Proteomes" id="UP000013827"/>
    </source>
</evidence>
<dbReference type="KEGG" id="ehx:EMIHUDRAFT_245622"/>
<dbReference type="SUPFAM" id="SSF52047">
    <property type="entry name" value="RNI-like"/>
    <property type="match status" value="1"/>
</dbReference>
<dbReference type="AlphaFoldDB" id="A0A0D3IWZ4"/>
<sequence length="520" mass="56385">MARWLRFANTLGALELLAADVCAAAAARPHCLAPDDLARQFILLSQALHLFVDRARSPASLWRGCCPMSRREAVPVVTDGRALMSSTPVVLTISVISFETVSVKVSFTAADPWPPLDGDSLLELLGHMSQGTLQAVGAVSKELRRLAYDPAVPGQPWSSIDMAKWPFFGEEKKRRDAVAAAGAMEDGIEKMMACCFFSAVPGDRPDASDSDVRVAVRLAGPLLKTITCSPAKLTDGVFASIGAAAPNLTALDLSSPKGFGVAESYLTNEGMARIGATLPRLSRLSLSHRMGEVTDEGALLLLQALGAGLKQLRVPLPMCTELTLRYVGQFCSQLTHLDIDGLGSRIGRRTGNEVSALGPAAEPELHRIFDATGHTLEHINFGWGCVVDVLNSTLIKMMSTMPRHRLKSFRGVRLSLGAFSVDRLELLLPQDSPVLAYATSRDINNVVLMTDLTPPVWELFTWYFHSAESLTVDDVGAEQIGVLNNFELRRNHCSPFLRELRRTFSNTMTLLALGGRFAST</sequence>
<dbReference type="GeneID" id="17261923"/>
<name>A0A0D3IWZ4_EMIH1</name>
<proteinExistence type="predicted"/>
<keyword evidence="3" id="KW-1185">Reference proteome</keyword>
<protein>
    <recommendedName>
        <fullName evidence="4">F-box domain-containing protein</fullName>
    </recommendedName>
</protein>